<dbReference type="AlphaFoldDB" id="A0AAN9T7K3"/>
<evidence type="ECO:0000259" key="9">
    <source>
        <dbReference type="PROSITE" id="PS51635"/>
    </source>
</evidence>
<feature type="short sequence motif" description="DGA/G" evidence="8">
    <location>
        <begin position="635"/>
        <end position="637"/>
    </location>
</feature>
<evidence type="ECO:0000256" key="1">
    <source>
        <dbReference type="ARBA" id="ARBA00013278"/>
    </source>
</evidence>
<dbReference type="PANTHER" id="PTHR24139">
    <property type="entry name" value="CALCIUM-INDEPENDENT PHOSPHOLIPASE A2"/>
    <property type="match status" value="1"/>
</dbReference>
<comment type="caution">
    <text evidence="10">The sequence shown here is derived from an EMBL/GenBank/DDBJ whole genome shotgun (WGS) entry which is preliminary data.</text>
</comment>
<dbReference type="Pfam" id="PF01734">
    <property type="entry name" value="Patatin"/>
    <property type="match status" value="1"/>
</dbReference>
<evidence type="ECO:0000256" key="3">
    <source>
        <dbReference type="ARBA" id="ARBA00022801"/>
    </source>
</evidence>
<dbReference type="Gene3D" id="3.40.1090.10">
    <property type="entry name" value="Cytosolic phospholipase A2 catalytic domain"/>
    <property type="match status" value="1"/>
</dbReference>
<feature type="repeat" description="ANK" evidence="7">
    <location>
        <begin position="218"/>
        <end position="250"/>
    </location>
</feature>
<dbReference type="PROSITE" id="PS51635">
    <property type="entry name" value="PNPLA"/>
    <property type="match status" value="1"/>
</dbReference>
<evidence type="ECO:0000256" key="7">
    <source>
        <dbReference type="PROSITE-ProRule" id="PRU00023"/>
    </source>
</evidence>
<comment type="catalytic activity">
    <reaction evidence="6">
        <text>a 1,2-diacyl-sn-glycero-3-phosphocholine + H2O = a 1-acyl-sn-glycero-3-phosphocholine + a fatty acid + H(+)</text>
        <dbReference type="Rhea" id="RHEA:15801"/>
        <dbReference type="ChEBI" id="CHEBI:15377"/>
        <dbReference type="ChEBI" id="CHEBI:15378"/>
        <dbReference type="ChEBI" id="CHEBI:28868"/>
        <dbReference type="ChEBI" id="CHEBI:57643"/>
        <dbReference type="ChEBI" id="CHEBI:58168"/>
        <dbReference type="EC" id="3.1.1.4"/>
    </reaction>
    <physiologicalReaction direction="left-to-right" evidence="6">
        <dbReference type="Rhea" id="RHEA:15802"/>
    </physiologicalReaction>
</comment>
<dbReference type="GO" id="GO:2000304">
    <property type="term" value="P:positive regulation of ceramide biosynthetic process"/>
    <property type="evidence" value="ECO:0007669"/>
    <property type="project" value="TreeGrafter"/>
</dbReference>
<dbReference type="GO" id="GO:0047499">
    <property type="term" value="F:calcium-independent phospholipase A2 activity"/>
    <property type="evidence" value="ECO:0007669"/>
    <property type="project" value="InterPro"/>
</dbReference>
<dbReference type="SUPFAM" id="SSF52151">
    <property type="entry name" value="FabD/lysophospholipase-like"/>
    <property type="match status" value="1"/>
</dbReference>
<dbReference type="GO" id="GO:0016042">
    <property type="term" value="P:lipid catabolic process"/>
    <property type="evidence" value="ECO:0007669"/>
    <property type="project" value="UniProtKB-UniRule"/>
</dbReference>
<dbReference type="PROSITE" id="PS50297">
    <property type="entry name" value="ANK_REP_REGION"/>
    <property type="match status" value="4"/>
</dbReference>
<evidence type="ECO:0000256" key="4">
    <source>
        <dbReference type="ARBA" id="ARBA00023043"/>
    </source>
</evidence>
<keyword evidence="8" id="KW-0442">Lipid degradation</keyword>
<dbReference type="InterPro" id="IPR036770">
    <property type="entry name" value="Ankyrin_rpt-contain_sf"/>
</dbReference>
<dbReference type="InterPro" id="IPR002641">
    <property type="entry name" value="PNPLA_dom"/>
</dbReference>
<name>A0AAN9T7K3_9HEMI</name>
<dbReference type="Pfam" id="PF00023">
    <property type="entry name" value="Ank"/>
    <property type="match status" value="1"/>
</dbReference>
<keyword evidence="11" id="KW-1185">Reference proteome</keyword>
<evidence type="ECO:0000256" key="2">
    <source>
        <dbReference type="ARBA" id="ARBA00022737"/>
    </source>
</evidence>
<reference evidence="10 11" key="1">
    <citation type="submission" date="2024-03" db="EMBL/GenBank/DDBJ databases">
        <title>Adaptation during the transition from Ophiocordyceps entomopathogen to insect associate is accompanied by gene loss and intensified selection.</title>
        <authorList>
            <person name="Ward C.M."/>
            <person name="Onetto C.A."/>
            <person name="Borneman A.R."/>
        </authorList>
    </citation>
    <scope>NUCLEOTIDE SEQUENCE [LARGE SCALE GENOMIC DNA]</scope>
    <source>
        <strain evidence="10">AWRI1</strain>
        <tissue evidence="10">Single Adult Female</tissue>
    </source>
</reference>
<dbReference type="Pfam" id="PF12796">
    <property type="entry name" value="Ank_2"/>
    <property type="match status" value="2"/>
</dbReference>
<dbReference type="GO" id="GO:0005739">
    <property type="term" value="C:mitochondrion"/>
    <property type="evidence" value="ECO:0007669"/>
    <property type="project" value="TreeGrafter"/>
</dbReference>
<organism evidence="10 11">
    <name type="scientific">Parthenolecanium corni</name>
    <dbReference type="NCBI Taxonomy" id="536013"/>
    <lineage>
        <taxon>Eukaryota</taxon>
        <taxon>Metazoa</taxon>
        <taxon>Ecdysozoa</taxon>
        <taxon>Arthropoda</taxon>
        <taxon>Hexapoda</taxon>
        <taxon>Insecta</taxon>
        <taxon>Pterygota</taxon>
        <taxon>Neoptera</taxon>
        <taxon>Paraneoptera</taxon>
        <taxon>Hemiptera</taxon>
        <taxon>Sternorrhyncha</taxon>
        <taxon>Coccoidea</taxon>
        <taxon>Coccidae</taxon>
        <taxon>Parthenolecanium</taxon>
    </lineage>
</organism>
<keyword evidence="4 7" id="KW-0040">ANK repeat</keyword>
<keyword evidence="3 8" id="KW-0378">Hydrolase</keyword>
<feature type="domain" description="PNPLA" evidence="9">
    <location>
        <begin position="465"/>
        <end position="648"/>
    </location>
</feature>
<feature type="active site" description="Proton acceptor" evidence="8">
    <location>
        <position position="635"/>
    </location>
</feature>
<dbReference type="GO" id="GO:0052816">
    <property type="term" value="F:long-chain fatty acyl-CoA hydrolase activity"/>
    <property type="evidence" value="ECO:0007669"/>
    <property type="project" value="TreeGrafter"/>
</dbReference>
<dbReference type="CDD" id="cd07212">
    <property type="entry name" value="Pat_PNPLA9"/>
    <property type="match status" value="1"/>
</dbReference>
<evidence type="ECO:0000313" key="11">
    <source>
        <dbReference type="Proteomes" id="UP001367676"/>
    </source>
</evidence>
<accession>A0AAN9T7K3</accession>
<keyword evidence="2" id="KW-0677">Repeat</keyword>
<feature type="repeat" description="ANK" evidence="7">
    <location>
        <begin position="152"/>
        <end position="184"/>
    </location>
</feature>
<dbReference type="InterPro" id="IPR002110">
    <property type="entry name" value="Ankyrin_rpt"/>
</dbReference>
<dbReference type="InterPro" id="IPR016035">
    <property type="entry name" value="Acyl_Trfase/lysoPLipase"/>
</dbReference>
<feature type="short sequence motif" description="GXSXG" evidence="8">
    <location>
        <begin position="501"/>
        <end position="505"/>
    </location>
</feature>
<dbReference type="EC" id="3.1.1.4" evidence="1"/>
<dbReference type="EMBL" id="JBBCAQ010000036">
    <property type="protein sequence ID" value="KAK7576020.1"/>
    <property type="molecule type" value="Genomic_DNA"/>
</dbReference>
<gene>
    <name evidence="10" type="ORF">V9T40_012306</name>
</gene>
<protein>
    <recommendedName>
        <fullName evidence="1">phospholipase A2</fullName>
        <ecNumber evidence="1">3.1.1.4</ecNumber>
    </recommendedName>
</protein>
<feature type="active site" description="Nucleophile" evidence="8">
    <location>
        <position position="503"/>
    </location>
</feature>
<dbReference type="Gene3D" id="1.25.40.20">
    <property type="entry name" value="Ankyrin repeat-containing domain"/>
    <property type="match status" value="3"/>
</dbReference>
<feature type="repeat" description="ANK" evidence="7">
    <location>
        <begin position="311"/>
        <end position="343"/>
    </location>
</feature>
<proteinExistence type="predicted"/>
<dbReference type="Proteomes" id="UP001367676">
    <property type="component" value="Unassembled WGS sequence"/>
</dbReference>
<evidence type="ECO:0000313" key="10">
    <source>
        <dbReference type="EMBL" id="KAK7576020.1"/>
    </source>
</evidence>
<feature type="repeat" description="ANK" evidence="7">
    <location>
        <begin position="344"/>
        <end position="376"/>
    </location>
</feature>
<evidence type="ECO:0000256" key="5">
    <source>
        <dbReference type="ARBA" id="ARBA00023098"/>
    </source>
</evidence>
<sequence length="788" mass="87623">MSSWFNRVRSFLKIESNPSKVIEVKQERYSDRQVQCREDGIVLYGPGGKDQEVFDIVLLRPYNENPSSAYSIYRSPERHESELKFITYKDKLPTLLSICKDAASESGLQKICDLLNENPSWNLGHISIQLNFLDILNKPEIRSHLSAPDPITGLYPVHLAAKNANLSAIKLLLKSDVNFDVVDQEGNTVHHFAAESNKDIVSLLATKAPQHLNYRNSNGNTPLHVACLADKRDCVKALLMAGADVNISAKPATSHNTISAGNIGKIVKDHDSKLYEQDMKFGGTPLHWSGSKEVINELIQNNCDINAVNFNGRTALHIMVQRERLECAVALLSHGCEVNVEDEDGNTPLHIAAQKKIVSVVQALCVFGADLDRRNKKGETARHVAAILSPDTNARKVLYILHAVGAPRCTSQDYEILQNCSDGCHSSGMDNGLPPVEPKAYPPRAVLTLYDTLFQSRPTQGGRLLCLDGGGIRGLVLIAILLHLEETANMPIIHCFDWVSGTSTGAILALGLAAGKTLRECLCLYFLMKEKTFIGSRPYPSENLENLLKDIFGDLKMSDLKHPKLIITGLLADNKPADLHIFRNYTPPCELVFPDIQLPNGFQPCPKPEEQLVWKTARASGAAPSYFRMFERFLDGGLIANNPTLDALTEIHEYNLAMKYLGNSEKIRKPTVVVSVGTGCIPVTEIRDIDVFRPESVLDSWKLVRGFTALGILLVDQATQADGRVVDRARAWCHSIDVPFFRFCPQMSEEIAMDEKDDQKLVNMLWETKAYMIQHHAEVLKLVSLFRS</sequence>
<dbReference type="PANTHER" id="PTHR24139:SF34">
    <property type="entry name" value="85_88 KDA CALCIUM-INDEPENDENT PHOSPHOLIPASE A2"/>
    <property type="match status" value="1"/>
</dbReference>
<feature type="short sequence motif" description="GXGXXG" evidence="8">
    <location>
        <begin position="469"/>
        <end position="474"/>
    </location>
</feature>
<dbReference type="InterPro" id="IPR047148">
    <property type="entry name" value="PLPL9"/>
</dbReference>
<keyword evidence="5 8" id="KW-0443">Lipid metabolism</keyword>
<dbReference type="SUPFAM" id="SSF48403">
    <property type="entry name" value="Ankyrin repeat"/>
    <property type="match status" value="1"/>
</dbReference>
<dbReference type="SMART" id="SM00248">
    <property type="entry name" value="ANK"/>
    <property type="match status" value="7"/>
</dbReference>
<evidence type="ECO:0000256" key="6">
    <source>
        <dbReference type="ARBA" id="ARBA00023422"/>
    </source>
</evidence>
<evidence type="ECO:0000256" key="8">
    <source>
        <dbReference type="PROSITE-ProRule" id="PRU01161"/>
    </source>
</evidence>
<dbReference type="PROSITE" id="PS50088">
    <property type="entry name" value="ANK_REPEAT"/>
    <property type="match status" value="4"/>
</dbReference>